<evidence type="ECO:0000313" key="2">
    <source>
        <dbReference type="Proteomes" id="UP000094764"/>
    </source>
</evidence>
<dbReference type="InterPro" id="IPR011990">
    <property type="entry name" value="TPR-like_helical_dom_sf"/>
</dbReference>
<organism evidence="1 2">
    <name type="scientific">Enterococcus quebecensis</name>
    <dbReference type="NCBI Taxonomy" id="903983"/>
    <lineage>
        <taxon>Bacteria</taxon>
        <taxon>Bacillati</taxon>
        <taxon>Bacillota</taxon>
        <taxon>Bacilli</taxon>
        <taxon>Lactobacillales</taxon>
        <taxon>Enterococcaceae</taxon>
        <taxon>Enterococcus</taxon>
    </lineage>
</organism>
<gene>
    <name evidence="1" type="ORF">BCR23_11940</name>
</gene>
<comment type="caution">
    <text evidence="1">The sequence shown here is derived from an EMBL/GenBank/DDBJ whole genome shotgun (WGS) entry which is preliminary data.</text>
</comment>
<keyword evidence="2" id="KW-1185">Reference proteome</keyword>
<evidence type="ECO:0008006" key="3">
    <source>
        <dbReference type="Google" id="ProtNLM"/>
    </source>
</evidence>
<dbReference type="RefSeq" id="WP_069636031.1">
    <property type="nucleotide sequence ID" value="NZ_JXKZ01000011.1"/>
</dbReference>
<reference evidence="2" key="1">
    <citation type="submission" date="2016-09" db="EMBL/GenBank/DDBJ databases">
        <authorList>
            <person name="Gulvik C.A."/>
        </authorList>
    </citation>
    <scope>NUCLEOTIDE SEQUENCE [LARGE SCALE GENOMIC DNA]</scope>
    <source>
        <strain evidence="2">LMG 26306</strain>
    </source>
</reference>
<proteinExistence type="predicted"/>
<dbReference type="Gene3D" id="1.25.40.10">
    <property type="entry name" value="Tetratricopeptide repeat domain"/>
    <property type="match status" value="1"/>
</dbReference>
<dbReference type="AlphaFoldDB" id="A0A1E5GRF0"/>
<dbReference type="EMBL" id="MIKB01000018">
    <property type="protein sequence ID" value="OEG14800.1"/>
    <property type="molecule type" value="Genomic_DNA"/>
</dbReference>
<evidence type="ECO:0000313" key="1">
    <source>
        <dbReference type="EMBL" id="OEG14800.1"/>
    </source>
</evidence>
<dbReference type="InterPro" id="IPR010323">
    <property type="entry name" value="DUF924"/>
</dbReference>
<dbReference type="SUPFAM" id="SSF48452">
    <property type="entry name" value="TPR-like"/>
    <property type="match status" value="1"/>
</dbReference>
<dbReference type="Gene3D" id="1.20.58.320">
    <property type="entry name" value="TPR-like"/>
    <property type="match status" value="1"/>
</dbReference>
<dbReference type="OrthoDB" id="7593450at2"/>
<protein>
    <recommendedName>
        <fullName evidence="3">DUF924 domain-containing protein</fullName>
    </recommendedName>
</protein>
<dbReference type="Pfam" id="PF06041">
    <property type="entry name" value="DUF924"/>
    <property type="match status" value="1"/>
</dbReference>
<sequence>MNYQEILTFWFDECSPSQWFEKDLSFDALIKKRFLNIHGQVSRGEKSSWRKTIEGRLAEIIVLDQFSRNLFRDSAQSFAYDGMALVLTQEAIATGELDALTTEQRAFLYMPLMHSESLVIHEEALKCFSDQGMEQNLAFEYKHRDILVRFGRYPHRNKVLGRPSTEEEIAFLKEPGSSF</sequence>
<name>A0A1E5GRF0_9ENTE</name>
<accession>A0A1E5GRF0</accession>
<dbReference type="Proteomes" id="UP000094764">
    <property type="component" value="Unassembled WGS sequence"/>
</dbReference>